<feature type="compositionally biased region" description="Acidic residues" evidence="6">
    <location>
        <begin position="118"/>
        <end position="141"/>
    </location>
</feature>
<evidence type="ECO:0000256" key="6">
    <source>
        <dbReference type="SAM" id="MobiDB-lite"/>
    </source>
</evidence>
<comment type="caution">
    <text evidence="8">The sequence shown here is derived from an EMBL/GenBank/DDBJ whole genome shotgun (WGS) entry which is preliminary data.</text>
</comment>
<evidence type="ECO:0000256" key="2">
    <source>
        <dbReference type="ARBA" id="ARBA00023015"/>
    </source>
</evidence>
<dbReference type="Gene3D" id="2.40.330.10">
    <property type="entry name" value="DNA-binding pseudobarrel domain"/>
    <property type="match status" value="1"/>
</dbReference>
<dbReference type="SUPFAM" id="SSF101936">
    <property type="entry name" value="DNA-binding pseudobarrel domain"/>
    <property type="match status" value="1"/>
</dbReference>
<dbReference type="Proteomes" id="UP001372338">
    <property type="component" value="Unassembled WGS sequence"/>
</dbReference>
<reference evidence="8 9" key="1">
    <citation type="submission" date="2024-01" db="EMBL/GenBank/DDBJ databases">
        <title>The genomes of 5 underutilized Papilionoideae crops provide insights into root nodulation and disease resistanc.</title>
        <authorList>
            <person name="Yuan L."/>
        </authorList>
    </citation>
    <scope>NUCLEOTIDE SEQUENCE [LARGE SCALE GENOMIC DNA]</scope>
    <source>
        <strain evidence="8">ZHUSHIDOU_FW_LH</strain>
        <tissue evidence="8">Leaf</tissue>
    </source>
</reference>
<dbReference type="GO" id="GO:0005634">
    <property type="term" value="C:nucleus"/>
    <property type="evidence" value="ECO:0007669"/>
    <property type="project" value="UniProtKB-SubCell"/>
</dbReference>
<comment type="subcellular location">
    <subcellularLocation>
        <location evidence="1">Nucleus</location>
    </subcellularLocation>
</comment>
<sequence>MAGIALVFDLPVLHNLSLTHLARKVQIELPTDFVVSFHNQFGTVWTIHSLDRKTRRLQYIENAVTGDWGAIVGGWPKFTRAFSLNDGETVTLKYLGMSRFRVDLNEVNDEANGGGNNDNDDEGTEEEGEGTEEEDEEANDN</sequence>
<keyword evidence="4" id="KW-0804">Transcription</keyword>
<dbReference type="SMART" id="SM01019">
    <property type="entry name" value="B3"/>
    <property type="match status" value="1"/>
</dbReference>
<dbReference type="EMBL" id="JAYWIO010000001">
    <property type="protein sequence ID" value="KAK7287069.1"/>
    <property type="molecule type" value="Genomic_DNA"/>
</dbReference>
<dbReference type="GO" id="GO:0003677">
    <property type="term" value="F:DNA binding"/>
    <property type="evidence" value="ECO:0007669"/>
    <property type="project" value="UniProtKB-KW"/>
</dbReference>
<evidence type="ECO:0000313" key="9">
    <source>
        <dbReference type="Proteomes" id="UP001372338"/>
    </source>
</evidence>
<gene>
    <name evidence="8" type="ORF">RIF29_00076</name>
</gene>
<keyword evidence="2" id="KW-0805">Transcription regulation</keyword>
<evidence type="ECO:0000256" key="5">
    <source>
        <dbReference type="ARBA" id="ARBA00023242"/>
    </source>
</evidence>
<dbReference type="AlphaFoldDB" id="A0AAN9IVU9"/>
<keyword evidence="5" id="KW-0539">Nucleus</keyword>
<feature type="domain" description="TF-B3" evidence="7">
    <location>
        <begin position="12"/>
        <end position="108"/>
    </location>
</feature>
<accession>A0AAN9IVU9</accession>
<evidence type="ECO:0000259" key="7">
    <source>
        <dbReference type="SMART" id="SM01019"/>
    </source>
</evidence>
<feature type="region of interest" description="Disordered" evidence="6">
    <location>
        <begin position="106"/>
        <end position="141"/>
    </location>
</feature>
<evidence type="ECO:0000256" key="1">
    <source>
        <dbReference type="ARBA" id="ARBA00004123"/>
    </source>
</evidence>
<name>A0AAN9IVU9_CROPI</name>
<protein>
    <recommendedName>
        <fullName evidence="7">TF-B3 domain-containing protein</fullName>
    </recommendedName>
</protein>
<evidence type="ECO:0000256" key="3">
    <source>
        <dbReference type="ARBA" id="ARBA00023125"/>
    </source>
</evidence>
<keyword evidence="9" id="KW-1185">Reference proteome</keyword>
<dbReference type="InterPro" id="IPR003340">
    <property type="entry name" value="B3_DNA-bd"/>
</dbReference>
<evidence type="ECO:0000313" key="8">
    <source>
        <dbReference type="EMBL" id="KAK7287069.1"/>
    </source>
</evidence>
<dbReference type="InterPro" id="IPR015300">
    <property type="entry name" value="DNA-bd_pseudobarrel_sf"/>
</dbReference>
<evidence type="ECO:0000256" key="4">
    <source>
        <dbReference type="ARBA" id="ARBA00023163"/>
    </source>
</evidence>
<organism evidence="8 9">
    <name type="scientific">Crotalaria pallida</name>
    <name type="common">Smooth rattlebox</name>
    <name type="synonym">Crotalaria striata</name>
    <dbReference type="NCBI Taxonomy" id="3830"/>
    <lineage>
        <taxon>Eukaryota</taxon>
        <taxon>Viridiplantae</taxon>
        <taxon>Streptophyta</taxon>
        <taxon>Embryophyta</taxon>
        <taxon>Tracheophyta</taxon>
        <taxon>Spermatophyta</taxon>
        <taxon>Magnoliopsida</taxon>
        <taxon>eudicotyledons</taxon>
        <taxon>Gunneridae</taxon>
        <taxon>Pentapetalae</taxon>
        <taxon>rosids</taxon>
        <taxon>fabids</taxon>
        <taxon>Fabales</taxon>
        <taxon>Fabaceae</taxon>
        <taxon>Papilionoideae</taxon>
        <taxon>50 kb inversion clade</taxon>
        <taxon>genistoids sensu lato</taxon>
        <taxon>core genistoids</taxon>
        <taxon>Crotalarieae</taxon>
        <taxon>Crotalaria</taxon>
    </lineage>
</organism>
<keyword evidence="3" id="KW-0238">DNA-binding</keyword>
<proteinExistence type="predicted"/>